<name>A0A8J3U064_9ACTN</name>
<gene>
    <name evidence="4" type="ORF">Pph01_08920</name>
</gene>
<dbReference type="PANTHER" id="PTHR34406:SF1">
    <property type="entry name" value="PROTEIN YCEI"/>
    <property type="match status" value="1"/>
</dbReference>
<evidence type="ECO:0000313" key="4">
    <source>
        <dbReference type="EMBL" id="GII35889.1"/>
    </source>
</evidence>
<protein>
    <recommendedName>
        <fullName evidence="3">Lipid/polyisoprenoid-binding YceI-like domain-containing protein</fullName>
    </recommendedName>
</protein>
<dbReference type="Proteomes" id="UP000622547">
    <property type="component" value="Unassembled WGS sequence"/>
</dbReference>
<evidence type="ECO:0000313" key="5">
    <source>
        <dbReference type="Proteomes" id="UP000622547"/>
    </source>
</evidence>
<dbReference type="PANTHER" id="PTHR34406">
    <property type="entry name" value="PROTEIN YCEI"/>
    <property type="match status" value="1"/>
</dbReference>
<dbReference type="SUPFAM" id="SSF101874">
    <property type="entry name" value="YceI-like"/>
    <property type="match status" value="1"/>
</dbReference>
<feature type="domain" description="Lipid/polyisoprenoid-binding YceI-like" evidence="3">
    <location>
        <begin position="37"/>
        <end position="194"/>
    </location>
</feature>
<reference evidence="4 5" key="1">
    <citation type="submission" date="2021-01" db="EMBL/GenBank/DDBJ databases">
        <title>Whole genome shotgun sequence of Planotetraspora phitsanulokensis NBRC 104273.</title>
        <authorList>
            <person name="Komaki H."/>
            <person name="Tamura T."/>
        </authorList>
    </citation>
    <scope>NUCLEOTIDE SEQUENCE [LARGE SCALE GENOMIC DNA]</scope>
    <source>
        <strain evidence="4 5">NBRC 104273</strain>
    </source>
</reference>
<dbReference type="Pfam" id="PF04264">
    <property type="entry name" value="YceI"/>
    <property type="match status" value="1"/>
</dbReference>
<feature type="compositionally biased region" description="Low complexity" evidence="2">
    <location>
        <begin position="14"/>
        <end position="25"/>
    </location>
</feature>
<evidence type="ECO:0000259" key="3">
    <source>
        <dbReference type="SMART" id="SM00867"/>
    </source>
</evidence>
<accession>A0A8J3U064</accession>
<evidence type="ECO:0000256" key="1">
    <source>
        <dbReference type="ARBA" id="ARBA00008812"/>
    </source>
</evidence>
<evidence type="ECO:0000256" key="2">
    <source>
        <dbReference type="SAM" id="MobiDB-lite"/>
    </source>
</evidence>
<feature type="region of interest" description="Disordered" evidence="2">
    <location>
        <begin position="14"/>
        <end position="33"/>
    </location>
</feature>
<sequence>MRIAPLRSVVVMKTTETGHSTTSPTLSPTNAQPAPGLYRIDPGATEIRFLTRHVFGLLPVTGSFALDHGELRIAESAADSTIDAVVRAGSFASGIAARDHKVKSDVYLDAAAHPEIVYRGLRVELSPDGARVHGTLTVRGVTRPAVLTLTSLVVEDGVLRARAETTVDRYAFGLTREKGMTGRHLHLFLTVTATAD</sequence>
<proteinExistence type="inferred from homology"/>
<dbReference type="AlphaFoldDB" id="A0A8J3U064"/>
<dbReference type="InterPro" id="IPR007372">
    <property type="entry name" value="Lipid/polyisoprenoid-bd_YceI"/>
</dbReference>
<dbReference type="Gene3D" id="2.40.128.110">
    <property type="entry name" value="Lipid/polyisoprenoid-binding, YceI-like"/>
    <property type="match status" value="1"/>
</dbReference>
<dbReference type="SMART" id="SM00867">
    <property type="entry name" value="YceI"/>
    <property type="match status" value="1"/>
</dbReference>
<dbReference type="InterPro" id="IPR036761">
    <property type="entry name" value="TTHA0802/YceI-like_sf"/>
</dbReference>
<dbReference type="EMBL" id="BOOP01000003">
    <property type="protein sequence ID" value="GII35889.1"/>
    <property type="molecule type" value="Genomic_DNA"/>
</dbReference>
<keyword evidence="5" id="KW-1185">Reference proteome</keyword>
<comment type="caution">
    <text evidence="4">The sequence shown here is derived from an EMBL/GenBank/DDBJ whole genome shotgun (WGS) entry which is preliminary data.</text>
</comment>
<comment type="similarity">
    <text evidence="1">Belongs to the UPF0312 family.</text>
</comment>
<organism evidence="4 5">
    <name type="scientific">Planotetraspora phitsanulokensis</name>
    <dbReference type="NCBI Taxonomy" id="575192"/>
    <lineage>
        <taxon>Bacteria</taxon>
        <taxon>Bacillati</taxon>
        <taxon>Actinomycetota</taxon>
        <taxon>Actinomycetes</taxon>
        <taxon>Streptosporangiales</taxon>
        <taxon>Streptosporangiaceae</taxon>
        <taxon>Planotetraspora</taxon>
    </lineage>
</organism>